<accession>A0ABW4YAP9</accession>
<dbReference type="Proteomes" id="UP001597337">
    <property type="component" value="Unassembled WGS sequence"/>
</dbReference>
<sequence>MKFLQVDSFYGSYIDGIYASHSDLARQPFSRQVKVLLDGGFSIAHNFAIMMDRLGYESTFIVGNALRAQSAWLEENRSRIASLPRTLPEVFLSQIDLIQPDILHVGDTDTFDARLLKKTRWKPRLTLGWRAAPIAASADFSVFDVVLSSHSGCRERGLALGAAAAEPFSPGLPRSYSQFAIDEPKVYDVVFAGQIGPLHRKRIEYLERLVAMPEVRTGAIRLGLFLAGTIPETLRPHALPPVFGNDFYRVLRQGRIALNVHIDMTGDEIQNMRMFEVLTMGTFLLTDYGPNLDALFRLRHEIESFCSPAEMVDKIRYYLANPSVREGIARCGQERCLNEHSMEERIVWLDQIIRCHLDRKEVKTVGSVEVSPIGCSGVGEAPAPVIGLQCNDFGLLMQQAEFLFGQAKFSDSITWFAAAASLAPDFPDVHFKWGKALSAMNCYREALSRYRMALSLGGENPELKSEIARMLSGMNAAVHA</sequence>
<evidence type="ECO:0000259" key="1">
    <source>
        <dbReference type="Pfam" id="PF13524"/>
    </source>
</evidence>
<dbReference type="EC" id="2.4.-.-" evidence="2"/>
<dbReference type="RefSeq" id="WP_386027773.1">
    <property type="nucleotide sequence ID" value="NZ_JBHUHX010000041.1"/>
</dbReference>
<keyword evidence="2" id="KW-0328">Glycosyltransferase</keyword>
<feature type="domain" description="Spore protein YkvP/CgeB glycosyl transferase-like" evidence="1">
    <location>
        <begin position="238"/>
        <end position="346"/>
    </location>
</feature>
<dbReference type="Pfam" id="PF13524">
    <property type="entry name" value="Glyco_trans_1_2"/>
    <property type="match status" value="1"/>
</dbReference>
<evidence type="ECO:0000313" key="2">
    <source>
        <dbReference type="EMBL" id="MFD2113092.1"/>
    </source>
</evidence>
<dbReference type="Gene3D" id="1.25.40.10">
    <property type="entry name" value="Tetratricopeptide repeat domain"/>
    <property type="match status" value="1"/>
</dbReference>
<protein>
    <submittedName>
        <fullName evidence="2">Glycosyltransferase</fullName>
        <ecNumber evidence="2">2.4.-.-</ecNumber>
    </submittedName>
</protein>
<dbReference type="InterPro" id="IPR011990">
    <property type="entry name" value="TPR-like_helical_dom_sf"/>
</dbReference>
<reference evidence="3" key="1">
    <citation type="journal article" date="2019" name="Int. J. Syst. Evol. Microbiol.">
        <title>The Global Catalogue of Microorganisms (GCM) 10K type strain sequencing project: providing services to taxonomists for standard genome sequencing and annotation.</title>
        <authorList>
            <consortium name="The Broad Institute Genomics Platform"/>
            <consortium name="The Broad Institute Genome Sequencing Center for Infectious Disease"/>
            <person name="Wu L."/>
            <person name="Ma J."/>
        </authorList>
    </citation>
    <scope>NUCLEOTIDE SEQUENCE [LARGE SCALE GENOMIC DNA]</scope>
    <source>
        <strain evidence="3">KACC 12597</strain>
    </source>
</reference>
<gene>
    <name evidence="2" type="ORF">ACFSJC_14670</name>
</gene>
<dbReference type="InterPro" id="IPR055259">
    <property type="entry name" value="YkvP/CgeB_Glyco_trans-like"/>
</dbReference>
<keyword evidence="2" id="KW-0808">Transferase</keyword>
<comment type="caution">
    <text evidence="2">The sequence shown here is derived from an EMBL/GenBank/DDBJ whole genome shotgun (WGS) entry which is preliminary data.</text>
</comment>
<proteinExistence type="predicted"/>
<dbReference type="SUPFAM" id="SSF48452">
    <property type="entry name" value="TPR-like"/>
    <property type="match status" value="1"/>
</dbReference>
<dbReference type="GO" id="GO:0016757">
    <property type="term" value="F:glycosyltransferase activity"/>
    <property type="evidence" value="ECO:0007669"/>
    <property type="project" value="UniProtKB-KW"/>
</dbReference>
<evidence type="ECO:0000313" key="3">
    <source>
        <dbReference type="Proteomes" id="UP001597337"/>
    </source>
</evidence>
<name>A0ABW4YAP9_9GAMM</name>
<dbReference type="EMBL" id="JBHUHX010000041">
    <property type="protein sequence ID" value="MFD2113092.1"/>
    <property type="molecule type" value="Genomic_DNA"/>
</dbReference>
<organism evidence="2 3">
    <name type="scientific">Thiorhodococcus fuscus</name>
    <dbReference type="NCBI Taxonomy" id="527200"/>
    <lineage>
        <taxon>Bacteria</taxon>
        <taxon>Pseudomonadati</taxon>
        <taxon>Pseudomonadota</taxon>
        <taxon>Gammaproteobacteria</taxon>
        <taxon>Chromatiales</taxon>
        <taxon>Chromatiaceae</taxon>
        <taxon>Thiorhodococcus</taxon>
    </lineage>
</organism>
<keyword evidence="3" id="KW-1185">Reference proteome</keyword>